<dbReference type="EMBL" id="AP023321">
    <property type="protein sequence ID" value="BCI60782.1"/>
    <property type="molecule type" value="Genomic_DNA"/>
</dbReference>
<evidence type="ECO:0000259" key="3">
    <source>
        <dbReference type="PROSITE" id="PS50893"/>
    </source>
</evidence>
<dbReference type="InterPro" id="IPR003439">
    <property type="entry name" value="ABC_transporter-like_ATP-bd"/>
</dbReference>
<dbReference type="AlphaFoldDB" id="A0A7I8D4S4"/>
<keyword evidence="5" id="KW-1185">Reference proteome</keyword>
<dbReference type="SMART" id="SM00382">
    <property type="entry name" value="AAA"/>
    <property type="match status" value="2"/>
</dbReference>
<keyword evidence="2 4" id="KW-0067">ATP-binding</keyword>
<dbReference type="GO" id="GO:0005524">
    <property type="term" value="F:ATP binding"/>
    <property type="evidence" value="ECO:0007669"/>
    <property type="project" value="UniProtKB-KW"/>
</dbReference>
<accession>A0A7I8D4S4</accession>
<evidence type="ECO:0000256" key="2">
    <source>
        <dbReference type="ARBA" id="ARBA00022840"/>
    </source>
</evidence>
<proteinExistence type="predicted"/>
<evidence type="ECO:0000256" key="1">
    <source>
        <dbReference type="ARBA" id="ARBA00022741"/>
    </source>
</evidence>
<dbReference type="Proteomes" id="UP000593890">
    <property type="component" value="Chromosome"/>
</dbReference>
<dbReference type="PANTHER" id="PTHR42855:SF2">
    <property type="entry name" value="DRUG RESISTANCE ABC TRANSPORTER,ATP-BINDING PROTEIN"/>
    <property type="match status" value="1"/>
</dbReference>
<dbReference type="InterPro" id="IPR027417">
    <property type="entry name" value="P-loop_NTPase"/>
</dbReference>
<dbReference type="FunFam" id="3.40.50.300:FF:000011">
    <property type="entry name" value="Putative ABC transporter ATP-binding component"/>
    <property type="match status" value="1"/>
</dbReference>
<dbReference type="Pfam" id="PF00005">
    <property type="entry name" value="ABC_tran"/>
    <property type="match status" value="2"/>
</dbReference>
<sequence>MSLLEVEGLTHSFGENILYKNASLILNKGEHIGIVGQNGAGKSTLIKICTGQLIPDNGKIIWQPDITIGYLDQYAEIDRAFTMKEFLKTAFSKLYDMERQMIQLYEKAADGHPQSLERAAYYQEQLEMADFYTIDTAIEQVANGLGLLAVGLDRPIGEMSGGQRAKAILAKLLLEKPDVLLLDEPTNFLDKDHVTWLAEYLSDLENAFLVVSHDLCFLDRIANRICDIDNNTITKYYGAYSEFQQQKTLLREDYIRQYAAQQKEIKKTEEFIRRNIAGRKAKMARGRQKQLDRMDKLEALEHKEMIPSFHFPVLPLTNTEHLSVKHLAVGYHDPVVSGIEFGIQGGEKVVITGFNGVGKSTLLKTLIGQIAPLQGHCKFSDQVTLGYFEQDLLWEEPEQTPIQIILDAHPDLAIKDVRRNLARCGISREHALQPIRTLSGGEQAKVKMCLLTLTPCNFLILDEPTNHLDIQAKESLKTALCNFPGTVLLVSHEEAFYRDWTQRVIHIEKPAL</sequence>
<reference evidence="5" key="1">
    <citation type="submission" date="2020-07" db="EMBL/GenBank/DDBJ databases">
        <title>Complete genome sequencing of Clostridia bacterium strain 12CBH8.</title>
        <authorList>
            <person name="Sakamoto M."/>
            <person name="Murakami T."/>
            <person name="Mori H."/>
        </authorList>
    </citation>
    <scope>NUCLEOTIDE SEQUENCE [LARGE SCALE GENOMIC DNA]</scope>
    <source>
        <strain evidence="5">12CBH8</strain>
    </source>
</reference>
<dbReference type="RefSeq" id="WP_215532890.1">
    <property type="nucleotide sequence ID" value="NZ_AP023321.1"/>
</dbReference>
<name>A0A7I8D4S4_9FIRM</name>
<dbReference type="InterPro" id="IPR051309">
    <property type="entry name" value="ABCF_ATPase"/>
</dbReference>
<feature type="domain" description="ABC transporter" evidence="3">
    <location>
        <begin position="4"/>
        <end position="255"/>
    </location>
</feature>
<dbReference type="GO" id="GO:0016887">
    <property type="term" value="F:ATP hydrolysis activity"/>
    <property type="evidence" value="ECO:0007669"/>
    <property type="project" value="InterPro"/>
</dbReference>
<dbReference type="InterPro" id="IPR032781">
    <property type="entry name" value="ABC_tran_Xtn"/>
</dbReference>
<dbReference type="CDD" id="cd03221">
    <property type="entry name" value="ABCF_EF-3"/>
    <property type="match status" value="2"/>
</dbReference>
<evidence type="ECO:0000313" key="4">
    <source>
        <dbReference type="EMBL" id="BCI60782.1"/>
    </source>
</evidence>
<dbReference type="Pfam" id="PF12848">
    <property type="entry name" value="ABC_tran_Xtn"/>
    <property type="match status" value="1"/>
</dbReference>
<protein>
    <submittedName>
        <fullName evidence="4">ABC transporter ATP-binding protein</fullName>
    </submittedName>
</protein>
<dbReference type="PROSITE" id="PS50893">
    <property type="entry name" value="ABC_TRANSPORTER_2"/>
    <property type="match status" value="2"/>
</dbReference>
<feature type="domain" description="ABC transporter" evidence="3">
    <location>
        <begin position="317"/>
        <end position="512"/>
    </location>
</feature>
<keyword evidence="1" id="KW-0547">Nucleotide-binding</keyword>
<organism evidence="4 5">
    <name type="scientific">Solibaculum mannosilyticum</name>
    <dbReference type="NCBI Taxonomy" id="2780922"/>
    <lineage>
        <taxon>Bacteria</taxon>
        <taxon>Bacillati</taxon>
        <taxon>Bacillota</taxon>
        <taxon>Clostridia</taxon>
        <taxon>Eubacteriales</taxon>
        <taxon>Oscillospiraceae</taxon>
        <taxon>Solibaculum</taxon>
    </lineage>
</organism>
<gene>
    <name evidence="4" type="ORF">C12CBH8_14210</name>
</gene>
<dbReference type="KEGG" id="sman:C12CBH8_14210"/>
<evidence type="ECO:0000313" key="5">
    <source>
        <dbReference type="Proteomes" id="UP000593890"/>
    </source>
</evidence>
<dbReference type="InterPro" id="IPR003593">
    <property type="entry name" value="AAA+_ATPase"/>
</dbReference>
<dbReference type="Gene3D" id="3.40.50.300">
    <property type="entry name" value="P-loop containing nucleotide triphosphate hydrolases"/>
    <property type="match status" value="2"/>
</dbReference>
<dbReference type="PROSITE" id="PS00211">
    <property type="entry name" value="ABC_TRANSPORTER_1"/>
    <property type="match status" value="2"/>
</dbReference>
<dbReference type="InterPro" id="IPR017871">
    <property type="entry name" value="ABC_transporter-like_CS"/>
</dbReference>
<dbReference type="SUPFAM" id="SSF52540">
    <property type="entry name" value="P-loop containing nucleoside triphosphate hydrolases"/>
    <property type="match status" value="2"/>
</dbReference>
<dbReference type="PANTHER" id="PTHR42855">
    <property type="entry name" value="ABC TRANSPORTER ATP-BINDING SUBUNIT"/>
    <property type="match status" value="1"/>
</dbReference>